<comment type="similarity">
    <text evidence="1">Belongs to the Nudix hydrolase family.</text>
</comment>
<keyword evidence="2" id="KW-0378">Hydrolase</keyword>
<evidence type="ECO:0000256" key="2">
    <source>
        <dbReference type="ARBA" id="ARBA00022801"/>
    </source>
</evidence>
<dbReference type="InterPro" id="IPR020084">
    <property type="entry name" value="NUDIX_hydrolase_CS"/>
</dbReference>
<dbReference type="InterPro" id="IPR000086">
    <property type="entry name" value="NUDIX_hydrolase_dom"/>
</dbReference>
<evidence type="ECO:0000313" key="5">
    <source>
        <dbReference type="Proteomes" id="UP000463051"/>
    </source>
</evidence>
<dbReference type="PANTHER" id="PTHR43736:SF1">
    <property type="entry name" value="DIHYDRONEOPTERIN TRIPHOSPHATE DIPHOSPHATASE"/>
    <property type="match status" value="1"/>
</dbReference>
<dbReference type="RefSeq" id="WP_154118613.1">
    <property type="nucleotide sequence ID" value="NZ_WJXB01000003.1"/>
</dbReference>
<dbReference type="Proteomes" id="UP000463051">
    <property type="component" value="Unassembled WGS sequence"/>
</dbReference>
<dbReference type="EMBL" id="WJXB01000003">
    <property type="protein sequence ID" value="MRN53605.1"/>
    <property type="molecule type" value="Genomic_DNA"/>
</dbReference>
<sequence>MTGMKSFRHFGVYGVCERAGKMLVIHKGKGPYTGRYDLPGGRLEDNESLLKGLEREFMEETGLSVKANSNLGTFDFFVRYPEESFTHMHHIAVLYAVEIIGNEEPQKLAMFEGQDSLGTEWVDLHLISLDSSSPVAVLAAEWLMSGILPFAVEY</sequence>
<accession>A0A7X2L1X4</accession>
<feature type="domain" description="Nudix hydrolase" evidence="3">
    <location>
        <begin position="5"/>
        <end position="144"/>
    </location>
</feature>
<dbReference type="PROSITE" id="PS00893">
    <property type="entry name" value="NUDIX_BOX"/>
    <property type="match status" value="1"/>
</dbReference>
<dbReference type="Gene3D" id="3.90.79.10">
    <property type="entry name" value="Nucleoside Triphosphate Pyrophosphohydrolase"/>
    <property type="match status" value="1"/>
</dbReference>
<dbReference type="Pfam" id="PF00293">
    <property type="entry name" value="NUDIX"/>
    <property type="match status" value="1"/>
</dbReference>
<dbReference type="AlphaFoldDB" id="A0A7X2L1X4"/>
<dbReference type="PANTHER" id="PTHR43736">
    <property type="entry name" value="ADP-RIBOSE PYROPHOSPHATASE"/>
    <property type="match status" value="1"/>
</dbReference>
<name>A0A7X2L1X4_9BACL</name>
<dbReference type="CDD" id="cd04686">
    <property type="entry name" value="NUDIX_Hydrolase"/>
    <property type="match status" value="1"/>
</dbReference>
<proteinExistence type="inferred from homology"/>
<evidence type="ECO:0000313" key="4">
    <source>
        <dbReference type="EMBL" id="MRN53605.1"/>
    </source>
</evidence>
<evidence type="ECO:0000259" key="3">
    <source>
        <dbReference type="PROSITE" id="PS51462"/>
    </source>
</evidence>
<comment type="caution">
    <text evidence="4">The sequence shown here is derived from an EMBL/GenBank/DDBJ whole genome shotgun (WGS) entry which is preliminary data.</text>
</comment>
<dbReference type="PROSITE" id="PS51462">
    <property type="entry name" value="NUDIX"/>
    <property type="match status" value="1"/>
</dbReference>
<dbReference type="SUPFAM" id="SSF55811">
    <property type="entry name" value="Nudix"/>
    <property type="match status" value="1"/>
</dbReference>
<gene>
    <name evidence="4" type="ORF">GJB61_11415</name>
</gene>
<evidence type="ECO:0000256" key="1">
    <source>
        <dbReference type="ARBA" id="ARBA00005582"/>
    </source>
</evidence>
<organism evidence="4 5">
    <name type="scientific">Paenibacillus monticola</name>
    <dbReference type="NCBI Taxonomy" id="2666075"/>
    <lineage>
        <taxon>Bacteria</taxon>
        <taxon>Bacillati</taxon>
        <taxon>Bacillota</taxon>
        <taxon>Bacilli</taxon>
        <taxon>Bacillales</taxon>
        <taxon>Paenibacillaceae</taxon>
        <taxon>Paenibacillus</taxon>
    </lineage>
</organism>
<dbReference type="InterPro" id="IPR015797">
    <property type="entry name" value="NUDIX_hydrolase-like_dom_sf"/>
</dbReference>
<keyword evidence="5" id="KW-1185">Reference proteome</keyword>
<dbReference type="GO" id="GO:0016787">
    <property type="term" value="F:hydrolase activity"/>
    <property type="evidence" value="ECO:0007669"/>
    <property type="project" value="UniProtKB-KW"/>
</dbReference>
<reference evidence="4 5" key="1">
    <citation type="submission" date="2019-11" db="EMBL/GenBank/DDBJ databases">
        <title>Paenibacillus monticola sp. nov., a novel PGPR strain isolated from mountain sample in China.</title>
        <authorList>
            <person name="Zhao Q."/>
            <person name="Li H.-P."/>
            <person name="Zhang J.-L."/>
        </authorList>
    </citation>
    <scope>NUCLEOTIDE SEQUENCE [LARGE SCALE GENOMIC DNA]</scope>
    <source>
        <strain evidence="4 5">LC-T2</strain>
    </source>
</reference>
<protein>
    <submittedName>
        <fullName evidence="4">NUDIX domain-containing protein</fullName>
    </submittedName>
</protein>